<feature type="active site" description="Nucleophile" evidence="5">
    <location>
        <position position="207"/>
    </location>
</feature>
<dbReference type="AlphaFoldDB" id="A0AAF0J1D0"/>
<dbReference type="InterPro" id="IPR008594">
    <property type="entry name" value="DcpS/DCS2"/>
</dbReference>
<proteinExistence type="inferred from homology"/>
<dbReference type="Gene3D" id="3.30.428.10">
    <property type="entry name" value="HIT-like"/>
    <property type="match status" value="1"/>
</dbReference>
<organism evidence="7 8">
    <name type="scientific">Malassezia nana</name>
    <dbReference type="NCBI Taxonomy" id="180528"/>
    <lineage>
        <taxon>Eukaryota</taxon>
        <taxon>Fungi</taxon>
        <taxon>Dikarya</taxon>
        <taxon>Basidiomycota</taxon>
        <taxon>Ustilaginomycotina</taxon>
        <taxon>Malasseziomycetes</taxon>
        <taxon>Malasseziales</taxon>
        <taxon>Malasseziaceae</taxon>
        <taxon>Malassezia</taxon>
    </lineage>
</organism>
<accession>A0AAF0J1D0</accession>
<dbReference type="Pfam" id="PF05652">
    <property type="entry name" value="DcpS"/>
    <property type="match status" value="1"/>
</dbReference>
<dbReference type="PANTHER" id="PTHR12978:SF0">
    <property type="entry name" value="M7GPPPX DIPHOSPHATASE"/>
    <property type="match status" value="1"/>
</dbReference>
<evidence type="ECO:0000256" key="4">
    <source>
        <dbReference type="ARBA" id="ARBA00022553"/>
    </source>
</evidence>
<dbReference type="InterPro" id="IPR036265">
    <property type="entry name" value="HIT-like_sf"/>
</dbReference>
<reference evidence="7" key="1">
    <citation type="submission" date="2023-03" db="EMBL/GenBank/DDBJ databases">
        <title>Mating type loci evolution in Malassezia.</title>
        <authorList>
            <person name="Coelho M.A."/>
        </authorList>
    </citation>
    <scope>NUCLEOTIDE SEQUENCE</scope>
    <source>
        <strain evidence="7">CBS 9557</strain>
    </source>
</reference>
<dbReference type="PROSITE" id="PS00892">
    <property type="entry name" value="HIT_1"/>
    <property type="match status" value="1"/>
</dbReference>
<evidence type="ECO:0000256" key="3">
    <source>
        <dbReference type="ARBA" id="ARBA00022490"/>
    </source>
</evidence>
<dbReference type="GO" id="GO:0005634">
    <property type="term" value="C:nucleus"/>
    <property type="evidence" value="ECO:0007669"/>
    <property type="project" value="TreeGrafter"/>
</dbReference>
<evidence type="ECO:0000256" key="2">
    <source>
        <dbReference type="ARBA" id="ARBA00010208"/>
    </source>
</evidence>
<evidence type="ECO:0000256" key="6">
    <source>
        <dbReference type="PIRSR" id="PIRSR028973-2"/>
    </source>
</evidence>
<feature type="binding site" evidence="6">
    <location>
        <position position="130"/>
    </location>
    <ligand>
        <name>substrate</name>
    </ligand>
</feature>
<keyword evidence="3" id="KW-0963">Cytoplasm</keyword>
<dbReference type="SUPFAM" id="SSF102860">
    <property type="entry name" value="mRNA decapping enzyme DcpS N-terminal domain"/>
    <property type="match status" value="1"/>
</dbReference>
<name>A0AAF0J1D0_9BASI</name>
<dbReference type="EMBL" id="CP119893">
    <property type="protein sequence ID" value="WFD25926.1"/>
    <property type="molecule type" value="Genomic_DNA"/>
</dbReference>
<feature type="binding site" evidence="6">
    <location>
        <position position="108"/>
    </location>
    <ligand>
        <name>substrate</name>
    </ligand>
</feature>
<dbReference type="Gene3D" id="3.30.200.40">
    <property type="entry name" value="Scavenger mRNA decapping enzyme, N-terminal domain"/>
    <property type="match status" value="1"/>
</dbReference>
<evidence type="ECO:0000313" key="8">
    <source>
        <dbReference type="Proteomes" id="UP001213623"/>
    </source>
</evidence>
<dbReference type="PANTHER" id="PTHR12978">
    <property type="entry name" value="HISTIDINE TRIAD HIT PROTEIN MEMBER"/>
    <property type="match status" value="1"/>
</dbReference>
<evidence type="ECO:0000313" key="7">
    <source>
        <dbReference type="EMBL" id="WFD25926.1"/>
    </source>
</evidence>
<dbReference type="GO" id="GO:0000290">
    <property type="term" value="P:deadenylation-dependent decapping of nuclear-transcribed mRNA"/>
    <property type="evidence" value="ECO:0007669"/>
    <property type="project" value="InterPro"/>
</dbReference>
<dbReference type="GO" id="GO:0000340">
    <property type="term" value="F:RNA 7-methylguanosine cap binding"/>
    <property type="evidence" value="ECO:0007669"/>
    <property type="project" value="TreeGrafter"/>
</dbReference>
<dbReference type="GO" id="GO:0140932">
    <property type="term" value="F:5'-(N(7)-methyl 5'-triphosphoguanosine)-[mRNA] diphosphatase activity"/>
    <property type="evidence" value="ECO:0007669"/>
    <property type="project" value="UniProtKB-EC"/>
</dbReference>
<gene>
    <name evidence="7" type="ORF">MNAN1_000898</name>
</gene>
<keyword evidence="4" id="KW-0597">Phosphoprotein</keyword>
<keyword evidence="7" id="KW-0378">Hydrolase</keyword>
<keyword evidence="8" id="KW-1185">Reference proteome</keyword>
<feature type="binding site" evidence="6">
    <location>
        <position position="98"/>
    </location>
    <ligand>
        <name>substrate</name>
    </ligand>
</feature>
<comment type="similarity">
    <text evidence="2">Belongs to the HIT family.</text>
</comment>
<dbReference type="InterPro" id="IPR011145">
    <property type="entry name" value="Scavenger_mRNA_decap_enz_N"/>
</dbReference>
<feature type="binding site" evidence="6">
    <location>
        <position position="128"/>
    </location>
    <ligand>
        <name>substrate</name>
    </ligand>
</feature>
<dbReference type="GO" id="GO:0000932">
    <property type="term" value="C:P-body"/>
    <property type="evidence" value="ECO:0007669"/>
    <property type="project" value="TreeGrafter"/>
</dbReference>
<sequence>MEKTHFSSQFLAEVQAGVSNAFSRIERIGSNDIYTWVLGWQAAEHDAHSKMTLICPATSELIAKYSTSQRRMVLETPLMYKQVTKPWIESLPDSKIAWVKNILQGNYEQESILFSDDDPKNGFVLLPDLKWDRSSLSSLYLVAIVRDESIKTLRDLTKEHIPLLRNIQAAGARVAHDTFGLPPASPDGSSSPLRCFLHYMPTYFHLHVHLLSANFLTHPGALVGQAHLLEDVISLLELGVPFTERTLGYALADGHPLLDAFHEAGYALDTRGGDAK</sequence>
<feature type="binding site" evidence="6">
    <location>
        <begin position="198"/>
        <end position="209"/>
    </location>
    <ligand>
        <name>substrate</name>
    </ligand>
</feature>
<dbReference type="Pfam" id="PF11969">
    <property type="entry name" value="DcpS_C"/>
    <property type="match status" value="1"/>
</dbReference>
<comment type="subcellular location">
    <subcellularLocation>
        <location evidence="1">Cytoplasm</location>
    </subcellularLocation>
</comment>
<protein>
    <submittedName>
        <fullName evidence="7">5'-(N(7)-methyl 5'-triphosphoguanosine)-[mRNA] diphosphatase</fullName>
        <ecNumber evidence="7">3.6.1.59</ecNumber>
    </submittedName>
</protein>
<dbReference type="Proteomes" id="UP001213623">
    <property type="component" value="Chromosome 2"/>
</dbReference>
<dbReference type="PIRSF" id="PIRSF028973">
    <property type="entry name" value="Scavenger_mRNA_decap_enz"/>
    <property type="match status" value="1"/>
</dbReference>
<evidence type="ECO:0000256" key="1">
    <source>
        <dbReference type="ARBA" id="ARBA00004496"/>
    </source>
</evidence>
<evidence type="ECO:0000256" key="5">
    <source>
        <dbReference type="PIRSR" id="PIRSR028973-1"/>
    </source>
</evidence>
<dbReference type="SUPFAM" id="SSF54197">
    <property type="entry name" value="HIT-like"/>
    <property type="match status" value="1"/>
</dbReference>
<dbReference type="InterPro" id="IPR019808">
    <property type="entry name" value="Histidine_triad_CS"/>
</dbReference>
<dbReference type="EC" id="3.6.1.59" evidence="7"/>